<keyword evidence="11" id="KW-0472">Membrane</keyword>
<evidence type="ECO:0000256" key="10">
    <source>
        <dbReference type="ARBA" id="ARBA00023128"/>
    </source>
</evidence>
<evidence type="ECO:0000256" key="11">
    <source>
        <dbReference type="ARBA" id="ARBA00023136"/>
    </source>
</evidence>
<evidence type="ECO:0000256" key="5">
    <source>
        <dbReference type="ARBA" id="ARBA00022692"/>
    </source>
</evidence>
<dbReference type="GeneID" id="92183722"/>
<dbReference type="RefSeq" id="XP_066799841.1">
    <property type="nucleotide sequence ID" value="XM_066949547.1"/>
</dbReference>
<evidence type="ECO:0000256" key="12">
    <source>
        <dbReference type="SAM" id="MobiDB-lite"/>
    </source>
</evidence>
<evidence type="ECO:0000256" key="9">
    <source>
        <dbReference type="ARBA" id="ARBA00023010"/>
    </source>
</evidence>
<evidence type="ECO:0000313" key="14">
    <source>
        <dbReference type="Proteomes" id="UP001388673"/>
    </source>
</evidence>
<evidence type="ECO:0000256" key="4">
    <source>
        <dbReference type="ARBA" id="ARBA00022448"/>
    </source>
</evidence>
<keyword evidence="4" id="KW-0813">Transport</keyword>
<keyword evidence="6" id="KW-0999">Mitochondrion inner membrane</keyword>
<dbReference type="AlphaFoldDB" id="A0AAW0YT92"/>
<gene>
    <name evidence="13" type="ORF">IAR55_006464</name>
</gene>
<reference evidence="13 14" key="1">
    <citation type="journal article" date="2024" name="bioRxiv">
        <title>Comparative genomics of Cryptococcus and Kwoniella reveals pathogenesis evolution and contrasting karyotype dynamics via intercentromeric recombination or chromosome fusion.</title>
        <authorList>
            <person name="Coelho M.A."/>
            <person name="David-Palma M."/>
            <person name="Shea T."/>
            <person name="Bowers K."/>
            <person name="McGinley-Smith S."/>
            <person name="Mohammad A.W."/>
            <person name="Gnirke A."/>
            <person name="Yurkov A.M."/>
            <person name="Nowrousian M."/>
            <person name="Sun S."/>
            <person name="Cuomo C.A."/>
            <person name="Heitman J."/>
        </authorList>
    </citation>
    <scope>NUCLEOTIDE SEQUENCE [LARGE SCALE GENOMIC DNA]</scope>
    <source>
        <strain evidence="13 14">CBS 13917</strain>
    </source>
</reference>
<evidence type="ECO:0000256" key="1">
    <source>
        <dbReference type="ARBA" id="ARBA00004434"/>
    </source>
</evidence>
<feature type="region of interest" description="Disordered" evidence="12">
    <location>
        <begin position="1"/>
        <end position="57"/>
    </location>
</feature>
<keyword evidence="10" id="KW-0496">Mitochondrion</keyword>
<evidence type="ECO:0000256" key="8">
    <source>
        <dbReference type="ARBA" id="ARBA00022989"/>
    </source>
</evidence>
<evidence type="ECO:0000256" key="2">
    <source>
        <dbReference type="ARBA" id="ARBA00006355"/>
    </source>
</evidence>
<dbReference type="Proteomes" id="UP001388673">
    <property type="component" value="Unassembled WGS sequence"/>
</dbReference>
<keyword evidence="5" id="KW-0812">Transmembrane</keyword>
<organism evidence="13 14">
    <name type="scientific">Kwoniella newhampshirensis</name>
    <dbReference type="NCBI Taxonomy" id="1651941"/>
    <lineage>
        <taxon>Eukaryota</taxon>
        <taxon>Fungi</taxon>
        <taxon>Dikarya</taxon>
        <taxon>Basidiomycota</taxon>
        <taxon>Agaricomycotina</taxon>
        <taxon>Tremellomycetes</taxon>
        <taxon>Tremellales</taxon>
        <taxon>Cryptococcaceae</taxon>
        <taxon>Kwoniella</taxon>
    </lineage>
</organism>
<accession>A0AAW0YT92</accession>
<feature type="compositionally biased region" description="Pro residues" evidence="12">
    <location>
        <begin position="1"/>
        <end position="17"/>
    </location>
</feature>
<dbReference type="Pfam" id="PF11711">
    <property type="entry name" value="Tim54"/>
    <property type="match status" value="1"/>
</dbReference>
<proteinExistence type="inferred from homology"/>
<keyword evidence="7" id="KW-0653">Protein transport</keyword>
<sequence length="529" mass="59418">MSTPTPPPPPSPSPPPLQGNYSASPALPPTPGGKVIPPAPAATTSTPTPNAIPPKPELAPLTGFRSALQHTGIPRSVLLYKPRLPSQRWMIFWSVLGTVSFTYYYDRKECERIRRETIERVQSRGQEPLEGGSLGVPRRVVVWGGKWGGDEDEDRALRYFRKYVKPYLVAAGIDYHLPTSPLHGSITRQIHAQVLSTRRQALGLESPKPHLDLPGVLSPEEVRQKELEGGVVLVGRQSMKEFLEGLRRGWMGGVDSWDWEKEVENKLENDGVFEERVESVNLPVSVDSSETLTEQHLVDPAATTTAPSKPIGGLGFLSRPGAPPSTFSMGMGSDLPNTPATPLIPSHYHVPPSPLPPQPPILLLPFVNHVGFMQIPQMIGSWFNERRRVSAGSQAALALIESRTRPFDPLVDLEFDKGSERFYNKAAKELPKRIETARKDYYEALRPRVEEARKYELGQREMTDEEKKSGKVWRVDELKEERKKKELRWMGNQEGWEIVRPESEPTWDQRWEAWLNVFDLPKNGEGPDK</sequence>
<comment type="similarity">
    <text evidence="2">Belongs to the TIM54 family.</text>
</comment>
<comment type="caution">
    <text evidence="13">The sequence shown here is derived from an EMBL/GenBank/DDBJ whole genome shotgun (WGS) entry which is preliminary data.</text>
</comment>
<protein>
    <recommendedName>
        <fullName evidence="3">Mitochondrial import inner membrane translocase subunit TIM54</fullName>
    </recommendedName>
</protein>
<name>A0AAW0YT92_9TREE</name>
<evidence type="ECO:0000256" key="6">
    <source>
        <dbReference type="ARBA" id="ARBA00022792"/>
    </source>
</evidence>
<dbReference type="GO" id="GO:0005743">
    <property type="term" value="C:mitochondrial inner membrane"/>
    <property type="evidence" value="ECO:0007669"/>
    <property type="project" value="UniProtKB-SubCell"/>
</dbReference>
<dbReference type="EMBL" id="JBCAWK010000013">
    <property type="protein sequence ID" value="KAK8844617.1"/>
    <property type="molecule type" value="Genomic_DNA"/>
</dbReference>
<dbReference type="GO" id="GO:0015031">
    <property type="term" value="P:protein transport"/>
    <property type="evidence" value="ECO:0007669"/>
    <property type="project" value="UniProtKB-KW"/>
</dbReference>
<evidence type="ECO:0000256" key="3">
    <source>
        <dbReference type="ARBA" id="ARBA00020796"/>
    </source>
</evidence>
<keyword evidence="9" id="KW-0811">Translocation</keyword>
<keyword evidence="14" id="KW-1185">Reference proteome</keyword>
<dbReference type="KEGG" id="kne:92183722"/>
<evidence type="ECO:0000313" key="13">
    <source>
        <dbReference type="EMBL" id="KAK8844617.1"/>
    </source>
</evidence>
<dbReference type="InterPro" id="IPR021056">
    <property type="entry name" value="Mt_import_IM_translocase_Tim54"/>
</dbReference>
<comment type="subcellular location">
    <subcellularLocation>
        <location evidence="1">Mitochondrion inner membrane</location>
        <topology evidence="1">Single-pass membrane protein</topology>
    </subcellularLocation>
</comment>
<evidence type="ECO:0000256" key="7">
    <source>
        <dbReference type="ARBA" id="ARBA00022927"/>
    </source>
</evidence>
<keyword evidence="8" id="KW-1133">Transmembrane helix</keyword>